<dbReference type="Proteomes" id="UP000034866">
    <property type="component" value="Chromosome"/>
</dbReference>
<reference evidence="2" key="2">
    <citation type="submission" date="2015-03" db="EMBL/GenBank/DDBJ databases">
        <title>Genome sequence of Azospirillum thiophilum strain DSM 21654T.</title>
        <authorList>
            <person name="Kwak Y."/>
            <person name="Shin J.-H."/>
        </authorList>
    </citation>
    <scope>NUCLEOTIDE SEQUENCE [LARGE SCALE GENOMIC DNA]</scope>
    <source>
        <strain evidence="2">DSM 15199</strain>
    </source>
</reference>
<keyword evidence="2" id="KW-1185">Reference proteome</keyword>
<protein>
    <submittedName>
        <fullName evidence="1">Uncharacterized protein</fullName>
    </submittedName>
</protein>
<dbReference type="EMBL" id="CP011104">
    <property type="protein sequence ID" value="AKH64871.1"/>
    <property type="molecule type" value="Genomic_DNA"/>
</dbReference>
<organism evidence="1 2">
    <name type="scientific">Photorhabdus thracensis</name>
    <dbReference type="NCBI Taxonomy" id="230089"/>
    <lineage>
        <taxon>Bacteria</taxon>
        <taxon>Pseudomonadati</taxon>
        <taxon>Pseudomonadota</taxon>
        <taxon>Gammaproteobacteria</taxon>
        <taxon>Enterobacterales</taxon>
        <taxon>Morganellaceae</taxon>
        <taxon>Photorhabdus</taxon>
    </lineage>
</organism>
<accession>A0A0F7LSH2</accession>
<name>A0A0F7LSH2_9GAMM</name>
<reference evidence="1 2" key="1">
    <citation type="journal article" date="2015" name="J. Biotechnol.">
        <title>Complete genome sequence of Photorhabdus temperata subsp. thracensis 39-8(T), an entomopathogenic bacterium for the improved commercial bioinsecticide.</title>
        <authorList>
            <person name="Kwak Y."/>
            <person name="Shin J.H."/>
        </authorList>
    </citation>
    <scope>NUCLEOTIDE SEQUENCE [LARGE SCALE GENOMIC DNA]</scope>
    <source>
        <strain evidence="1 2">DSM 15199</strain>
    </source>
</reference>
<dbReference type="AlphaFoldDB" id="A0A0F7LSH2"/>
<gene>
    <name evidence="1" type="ORF">VY86_17525</name>
</gene>
<evidence type="ECO:0000313" key="1">
    <source>
        <dbReference type="EMBL" id="AKH64871.1"/>
    </source>
</evidence>
<proteinExistence type="predicted"/>
<dbReference type="PATRIC" id="fig|230089.6.peg.3962"/>
<evidence type="ECO:0000313" key="2">
    <source>
        <dbReference type="Proteomes" id="UP000034866"/>
    </source>
</evidence>
<sequence>MPNAEAKNFGFFSEVLRQLLEETMNSYTVKEKMPVLIPEADFNIKLNMTEKNVEHTQAFIESGVKVFSLPGFVTPHGYRLLASVSGNQYRLM</sequence>
<dbReference type="KEGG" id="ptt:VY86_17525"/>